<feature type="domain" description="Protein Lines C-terminal" evidence="2">
    <location>
        <begin position="613"/>
        <end position="649"/>
    </location>
</feature>
<dbReference type="Pfam" id="PF14695">
    <property type="entry name" value="LINES_C"/>
    <property type="match status" value="1"/>
</dbReference>
<dbReference type="AlphaFoldDB" id="A0AAD3T9D9"/>
<sequence>MSGCRGDDISRFFCLIDECLRPYKELELVALAKDQERHLLISLSQVLREIQRCTDELDSGSVDDSEEFTDNCGSLNPHSQDHNFLTKIVTDLVVLLAAESRYVQHLAGNILVAISEFIASSGSNWDETIKFLCACFEITLSNTLSNSSASWMNGVEKLNCNERDFIILNSRLKHANWHSGAGIILILRKIVKFLKGKDDRRFGESFVNSLSSCLSNVSWDLLDNIPLHCKPDYQIYYSSHLMNLGEMESRIMFLGNLVQLFCSLIKPSGLAEATSNSGNKSPILHIILNLVPKVSKWCLGKPQNCDHKQILPYFRHKTLMLMTRISFQINFECPTLFLWLQLLHEHCEDLLLQPMPRLDSSPNDCLEGSPFLSSLSDWQTPDISSRHLQGRAVFLFLRCTISLMSMRGEADLQCICGRPNACLMTDINTIDCCPPRRGLLELYNWLRWHLPLNMPAEDKMNREKCITFAKSFIAMYMHQDDVLFEVLLLLFDIPSCAKKQILKVGQASQEAKEDALFHVSSIFNPLLLFHVFLAGIRYDNQLLLDYLISKDTGIRCAEYLLRCLRAACNSWDFFVEISAQRGAFHRRICKRRKVYGYGDQDDYGSKCFRMEEAKACLLSLRDTVRKIHRRNLFPYNPEVLLQRLTRFEELCNVNIQVDEKQ</sequence>
<evidence type="ECO:0000259" key="2">
    <source>
        <dbReference type="Pfam" id="PF14695"/>
    </source>
</evidence>
<dbReference type="PANTHER" id="PTHR16057:SF1">
    <property type="entry name" value="PROTEIN LINES HOMOLOG 1"/>
    <property type="match status" value="1"/>
</dbReference>
<protein>
    <recommendedName>
        <fullName evidence="5">Protein Lines C-terminal domain-containing protein</fullName>
    </recommendedName>
</protein>
<feature type="domain" description="Protein Lines N-terminal" evidence="1">
    <location>
        <begin position="463"/>
        <end position="577"/>
    </location>
</feature>
<dbReference type="InterPro" id="IPR024875">
    <property type="entry name" value="Protein_Lines"/>
</dbReference>
<evidence type="ECO:0000313" key="3">
    <source>
        <dbReference type="EMBL" id="GMH25237.1"/>
    </source>
</evidence>
<evidence type="ECO:0000259" key="1">
    <source>
        <dbReference type="Pfam" id="PF14694"/>
    </source>
</evidence>
<name>A0AAD3T9D9_NEPGR</name>
<evidence type="ECO:0008006" key="5">
    <source>
        <dbReference type="Google" id="ProtNLM"/>
    </source>
</evidence>
<organism evidence="3 4">
    <name type="scientific">Nepenthes gracilis</name>
    <name type="common">Slender pitcher plant</name>
    <dbReference type="NCBI Taxonomy" id="150966"/>
    <lineage>
        <taxon>Eukaryota</taxon>
        <taxon>Viridiplantae</taxon>
        <taxon>Streptophyta</taxon>
        <taxon>Embryophyta</taxon>
        <taxon>Tracheophyta</taxon>
        <taxon>Spermatophyta</taxon>
        <taxon>Magnoliopsida</taxon>
        <taxon>eudicotyledons</taxon>
        <taxon>Gunneridae</taxon>
        <taxon>Pentapetalae</taxon>
        <taxon>Caryophyllales</taxon>
        <taxon>Nepenthaceae</taxon>
        <taxon>Nepenthes</taxon>
    </lineage>
</organism>
<dbReference type="InterPro" id="IPR029415">
    <property type="entry name" value="Lines_C"/>
</dbReference>
<dbReference type="Pfam" id="PF14694">
    <property type="entry name" value="LINES_N"/>
    <property type="match status" value="1"/>
</dbReference>
<comment type="caution">
    <text evidence="3">The sequence shown here is derived from an EMBL/GenBank/DDBJ whole genome shotgun (WGS) entry which is preliminary data.</text>
</comment>
<dbReference type="EMBL" id="BSYO01000029">
    <property type="protein sequence ID" value="GMH25237.1"/>
    <property type="molecule type" value="Genomic_DNA"/>
</dbReference>
<evidence type="ECO:0000313" key="4">
    <source>
        <dbReference type="Proteomes" id="UP001279734"/>
    </source>
</evidence>
<reference evidence="3" key="1">
    <citation type="submission" date="2023-05" db="EMBL/GenBank/DDBJ databases">
        <title>Nepenthes gracilis genome sequencing.</title>
        <authorList>
            <person name="Fukushima K."/>
        </authorList>
    </citation>
    <scope>NUCLEOTIDE SEQUENCE</scope>
    <source>
        <strain evidence="3">SING2019-196</strain>
    </source>
</reference>
<keyword evidence="4" id="KW-1185">Reference proteome</keyword>
<dbReference type="Proteomes" id="UP001279734">
    <property type="component" value="Unassembled WGS sequence"/>
</dbReference>
<proteinExistence type="predicted"/>
<gene>
    <name evidence="3" type="ORF">Nepgr_027080</name>
</gene>
<dbReference type="PANTHER" id="PTHR16057">
    <property type="entry name" value="WINS1, 2 PROTEIN"/>
    <property type="match status" value="1"/>
</dbReference>
<dbReference type="InterPro" id="IPR032794">
    <property type="entry name" value="LINES_N"/>
</dbReference>
<accession>A0AAD3T9D9</accession>